<dbReference type="InterPro" id="IPR036259">
    <property type="entry name" value="MFS_trans_sf"/>
</dbReference>
<feature type="transmembrane region" description="Helical" evidence="6">
    <location>
        <begin position="131"/>
        <end position="154"/>
    </location>
</feature>
<gene>
    <name evidence="8" type="ORF">TRICI_003871</name>
</gene>
<dbReference type="AlphaFoldDB" id="A0A642V2M3"/>
<feature type="domain" description="Major facilitator superfamily (MFS) profile" evidence="7">
    <location>
        <begin position="40"/>
        <end position="306"/>
    </location>
</feature>
<dbReference type="GO" id="GO:0016020">
    <property type="term" value="C:membrane"/>
    <property type="evidence" value="ECO:0007669"/>
    <property type="project" value="UniProtKB-SubCell"/>
</dbReference>
<keyword evidence="3 6" id="KW-0812">Transmembrane</keyword>
<dbReference type="InterPro" id="IPR011701">
    <property type="entry name" value="MFS"/>
</dbReference>
<dbReference type="InterPro" id="IPR020846">
    <property type="entry name" value="MFS_dom"/>
</dbReference>
<dbReference type="Gene3D" id="1.20.1250.20">
    <property type="entry name" value="MFS general substrate transporter like domains"/>
    <property type="match status" value="1"/>
</dbReference>
<evidence type="ECO:0000313" key="9">
    <source>
        <dbReference type="Proteomes" id="UP000761534"/>
    </source>
</evidence>
<reference evidence="8" key="1">
    <citation type="journal article" date="2019" name="G3 (Bethesda)">
        <title>Genome Assemblies of Two Rare Opportunistic Yeast Pathogens: Diutina rugosa (syn. Candida rugosa) and Trichomonascus ciferrii (syn. Candida ciferrii).</title>
        <authorList>
            <person name="Mixao V."/>
            <person name="Saus E."/>
            <person name="Hansen A.P."/>
            <person name="Lass-Florl C."/>
            <person name="Gabaldon T."/>
        </authorList>
    </citation>
    <scope>NUCLEOTIDE SEQUENCE</scope>
    <source>
        <strain evidence="8">CBS 4856</strain>
    </source>
</reference>
<sequence>MSEKEDGVYVIEDVKEEGQTALPINKKRNRLLLHKIDRVVLPIVSFLYLLAFLDRSNIGNASSAGMTEDLGLTGNQLNVGVSIFYVIYVLVETPATVLVKMIGTSKMLAIVITGFSLVVIFSGFMTNYAGLIVTGLLLGMFEGCLFPTITIYLSTIYLQDELNTRLAYFFGASALSGAFGGLLAWAILQMDGIGGKKGWQWLYILEGIISLTGGVMAYFGLPDEIEDAWFLNDEDKDLVRQRHEMSRVFHGNQNFSWREVRRAFKTKNFGYLEVHSFALMLFFTDFPPFYPQLSPHWVIQAFRYNT</sequence>
<dbReference type="PROSITE" id="PS50850">
    <property type="entry name" value="MFS"/>
    <property type="match status" value="1"/>
</dbReference>
<evidence type="ECO:0000256" key="6">
    <source>
        <dbReference type="SAM" id="Phobius"/>
    </source>
</evidence>
<feature type="transmembrane region" description="Helical" evidence="6">
    <location>
        <begin position="36"/>
        <end position="53"/>
    </location>
</feature>
<dbReference type="GO" id="GO:0022857">
    <property type="term" value="F:transmembrane transporter activity"/>
    <property type="evidence" value="ECO:0007669"/>
    <property type="project" value="InterPro"/>
</dbReference>
<keyword evidence="2" id="KW-0813">Transport</keyword>
<dbReference type="FunFam" id="1.20.1250.20:FF:000018">
    <property type="entry name" value="MFS transporter permease"/>
    <property type="match status" value="1"/>
</dbReference>
<evidence type="ECO:0000256" key="4">
    <source>
        <dbReference type="ARBA" id="ARBA00022989"/>
    </source>
</evidence>
<proteinExistence type="predicted"/>
<evidence type="ECO:0000256" key="5">
    <source>
        <dbReference type="ARBA" id="ARBA00023136"/>
    </source>
</evidence>
<dbReference type="SUPFAM" id="SSF103473">
    <property type="entry name" value="MFS general substrate transporter"/>
    <property type="match status" value="1"/>
</dbReference>
<evidence type="ECO:0000259" key="7">
    <source>
        <dbReference type="PROSITE" id="PS50850"/>
    </source>
</evidence>
<comment type="caution">
    <text evidence="8">The sequence shown here is derived from an EMBL/GenBank/DDBJ whole genome shotgun (WGS) entry which is preliminary data.</text>
</comment>
<organism evidence="8 9">
    <name type="scientific">Trichomonascus ciferrii</name>
    <dbReference type="NCBI Taxonomy" id="44093"/>
    <lineage>
        <taxon>Eukaryota</taxon>
        <taxon>Fungi</taxon>
        <taxon>Dikarya</taxon>
        <taxon>Ascomycota</taxon>
        <taxon>Saccharomycotina</taxon>
        <taxon>Dipodascomycetes</taxon>
        <taxon>Dipodascales</taxon>
        <taxon>Trichomonascaceae</taxon>
        <taxon>Trichomonascus</taxon>
        <taxon>Trichomonascus ciferrii complex</taxon>
    </lineage>
</organism>
<dbReference type="VEuPathDB" id="FungiDB:TRICI_003871"/>
<name>A0A642V2M3_9ASCO</name>
<evidence type="ECO:0000256" key="1">
    <source>
        <dbReference type="ARBA" id="ARBA00004141"/>
    </source>
</evidence>
<feature type="transmembrane region" description="Helical" evidence="6">
    <location>
        <begin position="166"/>
        <end position="188"/>
    </location>
</feature>
<feature type="transmembrane region" description="Helical" evidence="6">
    <location>
        <begin position="73"/>
        <end position="91"/>
    </location>
</feature>
<keyword evidence="5 6" id="KW-0472">Membrane</keyword>
<accession>A0A642V2M3</accession>
<dbReference type="Proteomes" id="UP000761534">
    <property type="component" value="Unassembled WGS sequence"/>
</dbReference>
<keyword evidence="4 6" id="KW-1133">Transmembrane helix</keyword>
<feature type="transmembrane region" description="Helical" evidence="6">
    <location>
        <begin position="200"/>
        <end position="221"/>
    </location>
</feature>
<evidence type="ECO:0000313" key="8">
    <source>
        <dbReference type="EMBL" id="KAA8911261.1"/>
    </source>
</evidence>
<dbReference type="PANTHER" id="PTHR43791">
    <property type="entry name" value="PERMEASE-RELATED"/>
    <property type="match status" value="1"/>
</dbReference>
<evidence type="ECO:0000256" key="2">
    <source>
        <dbReference type="ARBA" id="ARBA00022448"/>
    </source>
</evidence>
<feature type="transmembrane region" description="Helical" evidence="6">
    <location>
        <begin position="103"/>
        <end position="125"/>
    </location>
</feature>
<comment type="subcellular location">
    <subcellularLocation>
        <location evidence="1">Membrane</location>
        <topology evidence="1">Multi-pass membrane protein</topology>
    </subcellularLocation>
</comment>
<protein>
    <recommendedName>
        <fullName evidence="7">Major facilitator superfamily (MFS) profile domain-containing protein</fullName>
    </recommendedName>
</protein>
<dbReference type="Pfam" id="PF07690">
    <property type="entry name" value="MFS_1"/>
    <property type="match status" value="1"/>
</dbReference>
<dbReference type="PANTHER" id="PTHR43791:SF24">
    <property type="entry name" value="NICOTINIC ACID PLASMA MEMBRANE TRANSPORTER"/>
    <property type="match status" value="1"/>
</dbReference>
<evidence type="ECO:0000256" key="3">
    <source>
        <dbReference type="ARBA" id="ARBA00022692"/>
    </source>
</evidence>
<keyword evidence="9" id="KW-1185">Reference proteome</keyword>
<dbReference type="EMBL" id="SWFS01000290">
    <property type="protein sequence ID" value="KAA8911261.1"/>
    <property type="molecule type" value="Genomic_DNA"/>
</dbReference>
<dbReference type="OrthoDB" id="2985014at2759"/>